<dbReference type="RefSeq" id="WP_284587793.1">
    <property type="nucleotide sequence ID" value="NZ_JASNUQ010000007.1"/>
</dbReference>
<proteinExistence type="predicted"/>
<organism evidence="1 2">
    <name type="scientific">Corynebacterium pseudodiphtheriticum</name>
    <dbReference type="NCBI Taxonomy" id="37637"/>
    <lineage>
        <taxon>Bacteria</taxon>
        <taxon>Bacillati</taxon>
        <taxon>Actinomycetota</taxon>
        <taxon>Actinomycetes</taxon>
        <taxon>Mycobacteriales</taxon>
        <taxon>Corynebacteriaceae</taxon>
        <taxon>Corynebacterium</taxon>
    </lineage>
</organism>
<evidence type="ECO:0000313" key="2">
    <source>
        <dbReference type="Proteomes" id="UP001239759"/>
    </source>
</evidence>
<sequence length="188" mass="20056">MSEQSRTPAMNDEGIKDTPYSTVSLETTLLHGLFSCPARFVCEIVDALERMDFADDDHYEICALIAANAREVVRQAPGDCLNPVVVQAQLRDAGRLTESMSHKVIAVASTGRPPVSRVEIGEIVKALRLERTRRAMRIAADGLHAAADGSTAEMAKAISDAVHLVGLADRAGLNAGRLHAVDAVQGVA</sequence>
<dbReference type="Proteomes" id="UP001239759">
    <property type="component" value="Unassembled WGS sequence"/>
</dbReference>
<protein>
    <recommendedName>
        <fullName evidence="3">DNA helicase DnaB-like N-terminal domain-containing protein</fullName>
    </recommendedName>
</protein>
<keyword evidence="2" id="KW-1185">Reference proteome</keyword>
<evidence type="ECO:0000313" key="1">
    <source>
        <dbReference type="EMBL" id="MDK4290231.1"/>
    </source>
</evidence>
<dbReference type="EMBL" id="JASNUQ010000007">
    <property type="protein sequence ID" value="MDK4290231.1"/>
    <property type="molecule type" value="Genomic_DNA"/>
</dbReference>
<evidence type="ECO:0008006" key="3">
    <source>
        <dbReference type="Google" id="ProtNLM"/>
    </source>
</evidence>
<reference evidence="1 2" key="1">
    <citation type="submission" date="2023-05" db="EMBL/GenBank/DDBJ databases">
        <title>Metabolic capabilities are highly conserved among human nasal-associated Corynebacterium species in pangenomic analyses.</title>
        <authorList>
            <person name="Tran T.H."/>
            <person name="Roberts A.Q."/>
            <person name="Escapa I.F."/>
            <person name="Gao W."/>
            <person name="Conlan S."/>
            <person name="Kong H."/>
            <person name="Segre J.A."/>
            <person name="Kelly M.S."/>
            <person name="Lemon K.P."/>
        </authorList>
    </citation>
    <scope>NUCLEOTIDE SEQUENCE [LARGE SCALE GENOMIC DNA]</scope>
    <source>
        <strain evidence="1 2">KPL3772</strain>
    </source>
</reference>
<comment type="caution">
    <text evidence="1">The sequence shown here is derived from an EMBL/GenBank/DDBJ whole genome shotgun (WGS) entry which is preliminary data.</text>
</comment>
<name>A0ABT7FWL9_9CORY</name>
<gene>
    <name evidence="1" type="ORF">QPX23_05760</name>
</gene>
<accession>A0ABT7FWL9</accession>
<dbReference type="InterPro" id="IPR016136">
    <property type="entry name" value="DNA_helicase_N/primase_C"/>
</dbReference>
<dbReference type="Gene3D" id="1.10.860.10">
    <property type="entry name" value="DNAb Helicase, Chain A"/>
    <property type="match status" value="1"/>
</dbReference>